<feature type="transmembrane region" description="Helical" evidence="6">
    <location>
        <begin position="419"/>
        <end position="437"/>
    </location>
</feature>
<comment type="subcellular location">
    <subcellularLocation>
        <location evidence="1">Cell membrane</location>
        <topology evidence="1">Multi-pass membrane protein</topology>
    </subcellularLocation>
</comment>
<dbReference type="Pfam" id="PF03176">
    <property type="entry name" value="MMPL"/>
    <property type="match status" value="1"/>
</dbReference>
<keyword evidence="3 6" id="KW-0812">Transmembrane</keyword>
<dbReference type="PANTHER" id="PTHR33406">
    <property type="entry name" value="MEMBRANE PROTEIN MJ1562-RELATED"/>
    <property type="match status" value="1"/>
</dbReference>
<sequence length="793" mass="84805">MKSASLRLFFVLLVIMAGAFGVSRLDFDVDPLSLLPQELPGLQGTRLLREQKRNLLLIAVQAEDPALVEVTADALAEHLAARPELCASVRSKSLLQSDPAIIAEVVAYLWLNAPQQQVSRLIASLDPASVPALLAKSREAAGASLDLQNATLTGYDPLGLARGALALLSDGGDMSSLMSDEFSSADGTLRLLFVTPPGKALADYRAANTWLTQIKAEVREKWLPEQGELTGVKIGFTGDPAFQAEIATGMEGDMRQSIGAVTFIVGFLFWLLHRSVKPLLWLLLAILCANLLTLGTAGVIYGSLNVMSMGFAAILTGLIEDFGVFGLHVAREHPGERFGSICRRALPSVAWSAVSIAGIFAMLGLSQLPGVAQLGVLSALGVLIGAAVMIFGFLPLGMTTGKLEEHHGTLRLAMRMQGVMVWLVMIALMAATAVIGWKGLPKMDFGSAVLRPEKSEAFDVFDSVEQSMLKSSTEPGRNVPLVFAAHSTAALRQSIIAARKMLNSPEVEARLLPLALVPDAEAQKANLAALQTLSAHEDALRQAVDAAGFTDVAYALTQKVLKQWQDWAAAKTALPLWPKPVVLENLGGIVSQHDKHGFMAIGSARLAQGHSMENAPVLHELEKTPGAHAAGWAFLRTSLEPLLKNEILRVCVPTVVIAGILFLLVFHGWRERVFAFLTMAASGWILLGGMSAWGLTWNLMSVAAVPLCLGLGLDFTIHVMHSLREPGMTRERVASLGRSLAYCGLSTGLGFGALAAGSNRGLITLGMTAMIGVLTVLIAAAFALPRVWFWRRK</sequence>
<evidence type="ECO:0000259" key="7">
    <source>
        <dbReference type="Pfam" id="PF03176"/>
    </source>
</evidence>
<protein>
    <submittedName>
        <fullName evidence="8">MMPL family transporter</fullName>
    </submittedName>
</protein>
<feature type="transmembrane region" description="Helical" evidence="6">
    <location>
        <begin position="699"/>
        <end position="719"/>
    </location>
</feature>
<organism evidence="8 9">
    <name type="scientific">Prosthecobacter fluviatilis</name>
    <dbReference type="NCBI Taxonomy" id="445931"/>
    <lineage>
        <taxon>Bacteria</taxon>
        <taxon>Pseudomonadati</taxon>
        <taxon>Verrucomicrobiota</taxon>
        <taxon>Verrucomicrobiia</taxon>
        <taxon>Verrucomicrobiales</taxon>
        <taxon>Verrucomicrobiaceae</taxon>
        <taxon>Prosthecobacter</taxon>
    </lineage>
</organism>
<evidence type="ECO:0000256" key="5">
    <source>
        <dbReference type="ARBA" id="ARBA00023136"/>
    </source>
</evidence>
<evidence type="ECO:0000256" key="2">
    <source>
        <dbReference type="ARBA" id="ARBA00022475"/>
    </source>
</evidence>
<keyword evidence="9" id="KW-1185">Reference proteome</keyword>
<keyword evidence="2" id="KW-1003">Cell membrane</keyword>
<feature type="transmembrane region" description="Helical" evidence="6">
    <location>
        <begin position="307"/>
        <end position="327"/>
    </location>
</feature>
<keyword evidence="5 6" id="KW-0472">Membrane</keyword>
<keyword evidence="4 6" id="KW-1133">Transmembrane helix</keyword>
<dbReference type="InterPro" id="IPR004869">
    <property type="entry name" value="MMPL_dom"/>
</dbReference>
<dbReference type="Proteomes" id="UP001596052">
    <property type="component" value="Unassembled WGS sequence"/>
</dbReference>
<feature type="transmembrane region" description="Helical" evidence="6">
    <location>
        <begin position="673"/>
        <end position="693"/>
    </location>
</feature>
<gene>
    <name evidence="8" type="ORF">ACFQDI_23925</name>
</gene>
<dbReference type="SUPFAM" id="SSF82866">
    <property type="entry name" value="Multidrug efflux transporter AcrB transmembrane domain"/>
    <property type="match status" value="2"/>
</dbReference>
<feature type="transmembrane region" description="Helical" evidence="6">
    <location>
        <begin position="739"/>
        <end position="756"/>
    </location>
</feature>
<evidence type="ECO:0000256" key="4">
    <source>
        <dbReference type="ARBA" id="ARBA00022989"/>
    </source>
</evidence>
<evidence type="ECO:0000313" key="9">
    <source>
        <dbReference type="Proteomes" id="UP001596052"/>
    </source>
</evidence>
<feature type="transmembrane region" description="Helical" evidence="6">
    <location>
        <begin position="348"/>
        <end position="368"/>
    </location>
</feature>
<evidence type="ECO:0000256" key="3">
    <source>
        <dbReference type="ARBA" id="ARBA00022692"/>
    </source>
</evidence>
<comment type="caution">
    <text evidence="8">The sequence shown here is derived from an EMBL/GenBank/DDBJ whole genome shotgun (WGS) entry which is preliminary data.</text>
</comment>
<dbReference type="InterPro" id="IPR050545">
    <property type="entry name" value="Mycobact_MmpL"/>
</dbReference>
<feature type="transmembrane region" description="Helical" evidence="6">
    <location>
        <begin position="762"/>
        <end position="784"/>
    </location>
</feature>
<reference evidence="9" key="1">
    <citation type="journal article" date="2019" name="Int. J. Syst. Evol. Microbiol.">
        <title>The Global Catalogue of Microorganisms (GCM) 10K type strain sequencing project: providing services to taxonomists for standard genome sequencing and annotation.</title>
        <authorList>
            <consortium name="The Broad Institute Genomics Platform"/>
            <consortium name="The Broad Institute Genome Sequencing Center for Infectious Disease"/>
            <person name="Wu L."/>
            <person name="Ma J."/>
        </authorList>
    </citation>
    <scope>NUCLEOTIDE SEQUENCE [LARGE SCALE GENOMIC DNA]</scope>
    <source>
        <strain evidence="9">CGMCC 4.1469</strain>
    </source>
</reference>
<name>A0ABW0KWM1_9BACT</name>
<feature type="transmembrane region" description="Helical" evidence="6">
    <location>
        <begin position="279"/>
        <end position="301"/>
    </location>
</feature>
<feature type="transmembrane region" description="Helical" evidence="6">
    <location>
        <begin position="374"/>
        <end position="398"/>
    </location>
</feature>
<evidence type="ECO:0000256" key="1">
    <source>
        <dbReference type="ARBA" id="ARBA00004651"/>
    </source>
</evidence>
<dbReference type="EMBL" id="JBHSMQ010000014">
    <property type="protein sequence ID" value="MFC5457940.1"/>
    <property type="molecule type" value="Genomic_DNA"/>
</dbReference>
<feature type="domain" description="Membrane transport protein MMPL" evidence="7">
    <location>
        <begin position="178"/>
        <end position="395"/>
    </location>
</feature>
<dbReference type="Gene3D" id="1.20.1640.10">
    <property type="entry name" value="Multidrug efflux transporter AcrB transmembrane domain"/>
    <property type="match status" value="2"/>
</dbReference>
<feature type="transmembrane region" description="Helical" evidence="6">
    <location>
        <begin position="647"/>
        <end position="666"/>
    </location>
</feature>
<dbReference type="RefSeq" id="WP_377171782.1">
    <property type="nucleotide sequence ID" value="NZ_JBHSMQ010000014.1"/>
</dbReference>
<proteinExistence type="predicted"/>
<evidence type="ECO:0000256" key="6">
    <source>
        <dbReference type="SAM" id="Phobius"/>
    </source>
</evidence>
<feature type="transmembrane region" description="Helical" evidence="6">
    <location>
        <begin position="254"/>
        <end position="272"/>
    </location>
</feature>
<evidence type="ECO:0000313" key="8">
    <source>
        <dbReference type="EMBL" id="MFC5457940.1"/>
    </source>
</evidence>
<accession>A0ABW0KWM1</accession>
<dbReference type="PANTHER" id="PTHR33406:SF13">
    <property type="entry name" value="MEMBRANE PROTEIN YDFJ"/>
    <property type="match status" value="1"/>
</dbReference>